<dbReference type="PANTHER" id="PTHR30461">
    <property type="entry name" value="DNA-INVERTASE FROM LAMBDOID PROPHAGE"/>
    <property type="match status" value="1"/>
</dbReference>
<evidence type="ECO:0000313" key="2">
    <source>
        <dbReference type="EMBL" id="MDX4068114.1"/>
    </source>
</evidence>
<gene>
    <name evidence="2" type="ORF">Q6A80_00080</name>
</gene>
<dbReference type="CDD" id="cd03768">
    <property type="entry name" value="SR_ResInv"/>
    <property type="match status" value="1"/>
</dbReference>
<dbReference type="SMART" id="SM00857">
    <property type="entry name" value="Resolvase"/>
    <property type="match status" value="1"/>
</dbReference>
<sequence>MFNSLVYGYTRVSTSTQSTKNQRSEILEYAHKNNFLLSKIVEIDITSSKNKKDRLIDKTIHELKKNDILIVTKLDRLGRSTIEVLRIIDEIKTKGIILHIIQDGLIIDGNISNPINDIILTLLSCFAEMEKNFISERTKSALALRKAQGIKLGRKKGDIVKSIYDKHLDKIKELLKKKVSISSISKIIEVGTRQSLNNYIKSKKLL</sequence>
<dbReference type="GO" id="GO:0000150">
    <property type="term" value="F:DNA strand exchange activity"/>
    <property type="evidence" value="ECO:0007669"/>
    <property type="project" value="InterPro"/>
</dbReference>
<dbReference type="Proteomes" id="UP001283691">
    <property type="component" value="Unassembled WGS sequence"/>
</dbReference>
<accession>A0AAW9D772</accession>
<dbReference type="InterPro" id="IPR036162">
    <property type="entry name" value="Resolvase-like_N_sf"/>
</dbReference>
<dbReference type="InterPro" id="IPR006119">
    <property type="entry name" value="Resolv_N"/>
</dbReference>
<dbReference type="AlphaFoldDB" id="A0AAW9D772"/>
<dbReference type="PANTHER" id="PTHR30461:SF19">
    <property type="entry name" value="SITE-SPECIFIC RECOMBINASE RESOLVASE FAMILY"/>
    <property type="match status" value="1"/>
</dbReference>
<dbReference type="Gene3D" id="3.40.50.1390">
    <property type="entry name" value="Resolvase, N-terminal catalytic domain"/>
    <property type="match status" value="1"/>
</dbReference>
<dbReference type="Pfam" id="PF00239">
    <property type="entry name" value="Resolvase"/>
    <property type="match status" value="1"/>
</dbReference>
<feature type="domain" description="Resolvase/invertase-type recombinase catalytic" evidence="1">
    <location>
        <begin position="5"/>
        <end position="149"/>
    </location>
</feature>
<reference evidence="2" key="1">
    <citation type="journal article" date="2023" name="Front. Microbiol.">
        <title>Genomic diversity and taxonomic marker for Arcobacter species.</title>
        <authorList>
            <person name="Zhou G."/>
            <person name="Gu Y."/>
            <person name="Wang H."/>
            <person name="Chen X."/>
            <person name="Zhang X."/>
            <person name="Shao Z."/>
            <person name="Yan X."/>
            <person name="Zhang J."/>
            <person name="Zhang M."/>
        </authorList>
    </citation>
    <scope>NUCLEOTIDE SEQUENCE</scope>
    <source>
        <strain evidence="2">BJSY19SF1-2</strain>
    </source>
</reference>
<dbReference type="InterPro" id="IPR050639">
    <property type="entry name" value="SSR_resolvase"/>
</dbReference>
<reference evidence="2" key="2">
    <citation type="submission" date="2023-07" db="EMBL/GenBank/DDBJ databases">
        <authorList>
            <person name="Zhang M."/>
            <person name="Zhou G."/>
        </authorList>
    </citation>
    <scope>NUCLEOTIDE SEQUENCE</scope>
    <source>
        <strain evidence="2">BJSY19SF1-2</strain>
    </source>
</reference>
<organism evidence="2 3">
    <name type="scientific">Aliarcobacter skirrowii</name>
    <dbReference type="NCBI Taxonomy" id="28200"/>
    <lineage>
        <taxon>Bacteria</taxon>
        <taxon>Pseudomonadati</taxon>
        <taxon>Campylobacterota</taxon>
        <taxon>Epsilonproteobacteria</taxon>
        <taxon>Campylobacterales</taxon>
        <taxon>Arcobacteraceae</taxon>
        <taxon>Aliarcobacter</taxon>
    </lineage>
</organism>
<evidence type="ECO:0000259" key="1">
    <source>
        <dbReference type="PROSITE" id="PS51736"/>
    </source>
</evidence>
<dbReference type="SUPFAM" id="SSF53041">
    <property type="entry name" value="Resolvase-like"/>
    <property type="match status" value="1"/>
</dbReference>
<evidence type="ECO:0000313" key="3">
    <source>
        <dbReference type="Proteomes" id="UP001283691"/>
    </source>
</evidence>
<dbReference type="RefSeq" id="WP_319047320.1">
    <property type="nucleotide sequence ID" value="NZ_JAUQUR010000001.1"/>
</dbReference>
<dbReference type="GO" id="GO:0003677">
    <property type="term" value="F:DNA binding"/>
    <property type="evidence" value="ECO:0007669"/>
    <property type="project" value="InterPro"/>
</dbReference>
<name>A0AAW9D772_9BACT</name>
<dbReference type="EMBL" id="JAUQUR010000001">
    <property type="protein sequence ID" value="MDX4068114.1"/>
    <property type="molecule type" value="Genomic_DNA"/>
</dbReference>
<protein>
    <submittedName>
        <fullName evidence="2">Recombinase family protein</fullName>
    </submittedName>
</protein>
<comment type="caution">
    <text evidence="2">The sequence shown here is derived from an EMBL/GenBank/DDBJ whole genome shotgun (WGS) entry which is preliminary data.</text>
</comment>
<proteinExistence type="predicted"/>
<dbReference type="PROSITE" id="PS51736">
    <property type="entry name" value="RECOMBINASES_3"/>
    <property type="match status" value="1"/>
</dbReference>